<dbReference type="Pfam" id="PF16077">
    <property type="entry name" value="Spaetzle"/>
    <property type="match status" value="1"/>
</dbReference>
<accession>A0AAW1UIJ2</accession>
<evidence type="ECO:0000256" key="4">
    <source>
        <dbReference type="SAM" id="MobiDB-lite"/>
    </source>
</evidence>
<proteinExistence type="predicted"/>
<dbReference type="GO" id="GO:0045087">
    <property type="term" value="P:innate immune response"/>
    <property type="evidence" value="ECO:0007669"/>
    <property type="project" value="TreeGrafter"/>
</dbReference>
<protein>
    <recommendedName>
        <fullName evidence="6">Spaetzle domain-containing protein</fullName>
    </recommendedName>
</protein>
<keyword evidence="2" id="KW-1015">Disulfide bond</keyword>
<dbReference type="GO" id="GO:0021556">
    <property type="term" value="P:central nervous system formation"/>
    <property type="evidence" value="ECO:0007669"/>
    <property type="project" value="TreeGrafter"/>
</dbReference>
<dbReference type="AlphaFoldDB" id="A0AAW1UIJ2"/>
<evidence type="ECO:0000256" key="1">
    <source>
        <dbReference type="ARBA" id="ARBA00022729"/>
    </source>
</evidence>
<keyword evidence="1 5" id="KW-0732">Signal</keyword>
<keyword evidence="8" id="KW-1185">Reference proteome</keyword>
<evidence type="ECO:0000313" key="7">
    <source>
        <dbReference type="EMBL" id="KAK9880323.1"/>
    </source>
</evidence>
<dbReference type="GO" id="GO:0008083">
    <property type="term" value="F:growth factor activity"/>
    <property type="evidence" value="ECO:0007669"/>
    <property type="project" value="TreeGrafter"/>
</dbReference>
<dbReference type="InterPro" id="IPR052444">
    <property type="entry name" value="Spz/Toll_ligand-like"/>
</dbReference>
<organism evidence="7 8">
    <name type="scientific">Henosepilachna vigintioctopunctata</name>
    <dbReference type="NCBI Taxonomy" id="420089"/>
    <lineage>
        <taxon>Eukaryota</taxon>
        <taxon>Metazoa</taxon>
        <taxon>Ecdysozoa</taxon>
        <taxon>Arthropoda</taxon>
        <taxon>Hexapoda</taxon>
        <taxon>Insecta</taxon>
        <taxon>Pterygota</taxon>
        <taxon>Neoptera</taxon>
        <taxon>Endopterygota</taxon>
        <taxon>Coleoptera</taxon>
        <taxon>Polyphaga</taxon>
        <taxon>Cucujiformia</taxon>
        <taxon>Coccinelloidea</taxon>
        <taxon>Coccinellidae</taxon>
        <taxon>Epilachninae</taxon>
        <taxon>Epilachnini</taxon>
        <taxon>Henosepilachna</taxon>
    </lineage>
</organism>
<dbReference type="GO" id="GO:0005121">
    <property type="term" value="F:Toll binding"/>
    <property type="evidence" value="ECO:0007669"/>
    <property type="project" value="TreeGrafter"/>
</dbReference>
<evidence type="ECO:0000256" key="2">
    <source>
        <dbReference type="ARBA" id="ARBA00023157"/>
    </source>
</evidence>
<gene>
    <name evidence="7" type="ORF">WA026_010203</name>
</gene>
<dbReference type="SUPFAM" id="SSF57501">
    <property type="entry name" value="Cystine-knot cytokines"/>
    <property type="match status" value="1"/>
</dbReference>
<dbReference type="EMBL" id="JARQZJ010000064">
    <property type="protein sequence ID" value="KAK9880323.1"/>
    <property type="molecule type" value="Genomic_DNA"/>
</dbReference>
<feature type="chain" id="PRO_5043553571" description="Spaetzle domain-containing protein" evidence="5">
    <location>
        <begin position="26"/>
        <end position="235"/>
    </location>
</feature>
<dbReference type="InterPro" id="IPR029034">
    <property type="entry name" value="Cystine-knot_cytokine"/>
</dbReference>
<dbReference type="Proteomes" id="UP001431783">
    <property type="component" value="Unassembled WGS sequence"/>
</dbReference>
<dbReference type="PANTHER" id="PTHR23199:SF12">
    <property type="entry name" value="NEUROTROPHIN 1-RELATED"/>
    <property type="match status" value="1"/>
</dbReference>
<feature type="compositionally biased region" description="Basic residues" evidence="4">
    <location>
        <begin position="219"/>
        <end position="229"/>
    </location>
</feature>
<comment type="caution">
    <text evidence="7">The sequence shown here is derived from an EMBL/GenBank/DDBJ whole genome shotgun (WGS) entry which is preliminary data.</text>
</comment>
<dbReference type="InterPro" id="IPR032104">
    <property type="entry name" value="Spaetzle"/>
</dbReference>
<evidence type="ECO:0000313" key="8">
    <source>
        <dbReference type="Proteomes" id="UP001431783"/>
    </source>
</evidence>
<evidence type="ECO:0000256" key="5">
    <source>
        <dbReference type="SAM" id="SignalP"/>
    </source>
</evidence>
<reference evidence="7 8" key="1">
    <citation type="submission" date="2023-03" db="EMBL/GenBank/DDBJ databases">
        <title>Genome insight into feeding habits of ladybird beetles.</title>
        <authorList>
            <person name="Li H.-S."/>
            <person name="Huang Y.-H."/>
            <person name="Pang H."/>
        </authorList>
    </citation>
    <scope>NUCLEOTIDE SEQUENCE [LARGE SCALE GENOMIC DNA]</scope>
    <source>
        <strain evidence="7">SYSU_2023b</strain>
        <tissue evidence="7">Whole body</tissue>
    </source>
</reference>
<sequence length="235" mass="27661">MQIVHYIRALIAVLGLTAVLCPVRCQSPFTNHTSINFSNVSRSKRSPRNRNGFNNEETWFDSLYKQNVPLQNPGRLLTPRENQQLIRQETRNRTTVDCCPSVLEMIEPEGGKNQDDQFVELYRDGDYRQRFYELSCHKDIKNKPCRFMDKKIHEHSKCVQKYSYTYALVKDTVRHHHRQKISNKNFPTFPAKGPEGVTWTLDYIRVRSGCSCVVTPNPKQKRKQKHRRVKHDDEV</sequence>
<dbReference type="PANTHER" id="PTHR23199">
    <property type="entry name" value="NEUROTROPHIN 1-RELATED"/>
    <property type="match status" value="1"/>
</dbReference>
<feature type="region of interest" description="Disordered" evidence="4">
    <location>
        <begin position="215"/>
        <end position="235"/>
    </location>
</feature>
<feature type="signal peptide" evidence="5">
    <location>
        <begin position="1"/>
        <end position="25"/>
    </location>
</feature>
<keyword evidence="3" id="KW-0325">Glycoprotein</keyword>
<evidence type="ECO:0000256" key="3">
    <source>
        <dbReference type="ARBA" id="ARBA00023180"/>
    </source>
</evidence>
<feature type="domain" description="Spaetzle" evidence="6">
    <location>
        <begin position="98"/>
        <end position="171"/>
    </location>
</feature>
<evidence type="ECO:0000259" key="6">
    <source>
        <dbReference type="Pfam" id="PF16077"/>
    </source>
</evidence>
<dbReference type="PROSITE" id="PS50270">
    <property type="entry name" value="NGF_2"/>
    <property type="match status" value="1"/>
</dbReference>
<dbReference type="GO" id="GO:0005615">
    <property type="term" value="C:extracellular space"/>
    <property type="evidence" value="ECO:0007669"/>
    <property type="project" value="UniProtKB-ARBA"/>
</dbReference>
<name>A0AAW1UIJ2_9CUCU</name>
<dbReference type="Gene3D" id="2.10.90.10">
    <property type="entry name" value="Cystine-knot cytokines"/>
    <property type="match status" value="1"/>
</dbReference>